<dbReference type="PROSITE" id="PS50013">
    <property type="entry name" value="CHROMO_2"/>
    <property type="match status" value="1"/>
</dbReference>
<comment type="caution">
    <text evidence="2">The sequence shown here is derived from an EMBL/GenBank/DDBJ whole genome shotgun (WGS) entry which is preliminary data.</text>
</comment>
<evidence type="ECO:0000313" key="3">
    <source>
        <dbReference type="Proteomes" id="UP001165121"/>
    </source>
</evidence>
<reference evidence="2" key="1">
    <citation type="submission" date="2023-04" db="EMBL/GenBank/DDBJ databases">
        <title>Phytophthora fragariaefolia NBRC 109709.</title>
        <authorList>
            <person name="Ichikawa N."/>
            <person name="Sato H."/>
            <person name="Tonouchi N."/>
        </authorList>
    </citation>
    <scope>NUCLEOTIDE SEQUENCE</scope>
    <source>
        <strain evidence="2">NBRC 109709</strain>
    </source>
</reference>
<name>A0A9W6XC68_9STRA</name>
<feature type="domain" description="Chromo" evidence="1">
    <location>
        <begin position="6"/>
        <end position="68"/>
    </location>
</feature>
<accession>A0A9W6XC68</accession>
<keyword evidence="3" id="KW-1185">Reference proteome</keyword>
<protein>
    <submittedName>
        <fullName evidence="2">Unnamed protein product</fullName>
    </submittedName>
</protein>
<organism evidence="2 3">
    <name type="scientific">Phytophthora fragariaefolia</name>
    <dbReference type="NCBI Taxonomy" id="1490495"/>
    <lineage>
        <taxon>Eukaryota</taxon>
        <taxon>Sar</taxon>
        <taxon>Stramenopiles</taxon>
        <taxon>Oomycota</taxon>
        <taxon>Peronosporomycetes</taxon>
        <taxon>Peronosporales</taxon>
        <taxon>Peronosporaceae</taxon>
        <taxon>Phytophthora</taxon>
    </lineage>
</organism>
<dbReference type="Gene3D" id="2.40.50.40">
    <property type="match status" value="1"/>
</dbReference>
<evidence type="ECO:0000313" key="2">
    <source>
        <dbReference type="EMBL" id="GMF35565.1"/>
    </source>
</evidence>
<dbReference type="SUPFAM" id="SSF54160">
    <property type="entry name" value="Chromo domain-like"/>
    <property type="match status" value="1"/>
</dbReference>
<dbReference type="Proteomes" id="UP001165121">
    <property type="component" value="Unassembled WGS sequence"/>
</dbReference>
<dbReference type="OrthoDB" id="433924at2759"/>
<gene>
    <name evidence="2" type="ORF">Pfra01_000945000</name>
</gene>
<sequence>MLAGKLEVESILDDRRPMETRTWRSGRKFLLKWAGYDEPMWEPMTYLSCGGLLYDYLRKKLSSQIVQMVQVADKDLEPTQKWTAGGGVQPALPKSYCTMIVCIYGVNELSNADLTKWDECGE</sequence>
<dbReference type="InterPro" id="IPR016197">
    <property type="entry name" value="Chromo-like_dom_sf"/>
</dbReference>
<proteinExistence type="predicted"/>
<dbReference type="InterPro" id="IPR000953">
    <property type="entry name" value="Chromo/chromo_shadow_dom"/>
</dbReference>
<dbReference type="EMBL" id="BSXT01000875">
    <property type="protein sequence ID" value="GMF35565.1"/>
    <property type="molecule type" value="Genomic_DNA"/>
</dbReference>
<evidence type="ECO:0000259" key="1">
    <source>
        <dbReference type="PROSITE" id="PS50013"/>
    </source>
</evidence>
<dbReference type="AlphaFoldDB" id="A0A9W6XC68"/>